<dbReference type="EMBL" id="VYUY01000007">
    <property type="protein sequence ID" value="KAA9134408.1"/>
    <property type="molecule type" value="Genomic_DNA"/>
</dbReference>
<name>A0A5N0TIT0_9MICO</name>
<gene>
    <name evidence="1" type="ORF">F6B40_06460</name>
</gene>
<evidence type="ECO:0000313" key="2">
    <source>
        <dbReference type="Proteomes" id="UP000326838"/>
    </source>
</evidence>
<accession>A0A5N0TIT0</accession>
<keyword evidence="2" id="KW-1185">Reference proteome</keyword>
<dbReference type="RefSeq" id="WP_150892709.1">
    <property type="nucleotide sequence ID" value="NZ_VYUY01000007.1"/>
</dbReference>
<reference evidence="2" key="1">
    <citation type="submission" date="2019-09" db="EMBL/GenBank/DDBJ databases">
        <title>Mumia zhuanghuii sp. nov. isolated from the intestinal contents of plateau pika (Ochotona curzoniae) in the Qinghai-Tibet plateau of China.</title>
        <authorList>
            <person name="Tian Z."/>
        </authorList>
    </citation>
    <scope>NUCLEOTIDE SEQUENCE [LARGE SCALE GENOMIC DNA]</scope>
    <source>
        <strain evidence="2">L-033</strain>
    </source>
</reference>
<evidence type="ECO:0008006" key="3">
    <source>
        <dbReference type="Google" id="ProtNLM"/>
    </source>
</evidence>
<organism evidence="1 2">
    <name type="scientific">Microbacterium caowuchunii</name>
    <dbReference type="NCBI Taxonomy" id="2614638"/>
    <lineage>
        <taxon>Bacteria</taxon>
        <taxon>Bacillati</taxon>
        <taxon>Actinomycetota</taxon>
        <taxon>Actinomycetes</taxon>
        <taxon>Micrococcales</taxon>
        <taxon>Microbacteriaceae</taxon>
        <taxon>Microbacterium</taxon>
    </lineage>
</organism>
<dbReference type="AlphaFoldDB" id="A0A5N0TIT0"/>
<dbReference type="Proteomes" id="UP000326838">
    <property type="component" value="Unassembled WGS sequence"/>
</dbReference>
<proteinExistence type="predicted"/>
<evidence type="ECO:0000313" key="1">
    <source>
        <dbReference type="EMBL" id="KAA9134408.1"/>
    </source>
</evidence>
<sequence>MHATVRVVEVALREHLHRALTTAFDERWYISQRDLFDVDLCEKIDDVLLEVGEKAPAGKVVAQLMFGTWASLLGRGATKEDGTSARYVATIWEPALRAAFKETNVTRKKLRSTAMSLNWARNRISHCEPVVFGFPQPGVGKPGVQVRRAPHLVLEDARAFAAYLDPDLAAWLRRWQEIDQLLADPLLSAALDHIAKEDAVLLQR</sequence>
<protein>
    <recommendedName>
        <fullName evidence="3">Abi-like protein</fullName>
    </recommendedName>
</protein>
<comment type="caution">
    <text evidence="1">The sequence shown here is derived from an EMBL/GenBank/DDBJ whole genome shotgun (WGS) entry which is preliminary data.</text>
</comment>